<dbReference type="InterPro" id="IPR005618">
    <property type="entry name" value="OMPW"/>
</dbReference>
<feature type="chain" id="PRO_5017421691" evidence="1">
    <location>
        <begin position="23"/>
        <end position="221"/>
    </location>
</feature>
<protein>
    <submittedName>
        <fullName evidence="2">Outer membrane protein</fullName>
    </submittedName>
</protein>
<dbReference type="PROSITE" id="PS00695">
    <property type="entry name" value="ENT_VIR_OMP_2"/>
    <property type="match status" value="1"/>
</dbReference>
<dbReference type="SUPFAM" id="SSF56925">
    <property type="entry name" value="OMPA-like"/>
    <property type="match status" value="1"/>
</dbReference>
<dbReference type="GO" id="GO:0055085">
    <property type="term" value="P:transmembrane transport"/>
    <property type="evidence" value="ECO:0007669"/>
    <property type="project" value="TreeGrafter"/>
</dbReference>
<dbReference type="EMBL" id="QNRT01000002">
    <property type="protein sequence ID" value="RBP51215.1"/>
    <property type="molecule type" value="Genomic_DNA"/>
</dbReference>
<evidence type="ECO:0000313" key="2">
    <source>
        <dbReference type="EMBL" id="RBP51215.1"/>
    </source>
</evidence>
<dbReference type="GO" id="GO:0044384">
    <property type="term" value="C:host outer membrane"/>
    <property type="evidence" value="ECO:0007669"/>
    <property type="project" value="InterPro"/>
</dbReference>
<dbReference type="Gene3D" id="2.40.160.20">
    <property type="match status" value="1"/>
</dbReference>
<keyword evidence="1" id="KW-0732">Signal</keyword>
<organism evidence="2 3">
    <name type="scientific">Arenicella xantha</name>
    <dbReference type="NCBI Taxonomy" id="644221"/>
    <lineage>
        <taxon>Bacteria</taxon>
        <taxon>Pseudomonadati</taxon>
        <taxon>Pseudomonadota</taxon>
        <taxon>Gammaproteobacteria</taxon>
        <taxon>Arenicellales</taxon>
        <taxon>Arenicellaceae</taxon>
        <taxon>Arenicella</taxon>
    </lineage>
</organism>
<dbReference type="GO" id="GO:0019867">
    <property type="term" value="C:outer membrane"/>
    <property type="evidence" value="ECO:0007669"/>
    <property type="project" value="InterPro"/>
</dbReference>
<dbReference type="InParanoid" id="A0A395JLB5"/>
<feature type="signal peptide" evidence="1">
    <location>
        <begin position="1"/>
        <end position="22"/>
    </location>
</feature>
<gene>
    <name evidence="2" type="ORF">DFR28_102634</name>
</gene>
<keyword evidence="3" id="KW-1185">Reference proteome</keyword>
<sequence>MKKTSILLSTIATSMMLGSASAYEAGDVVLRAGPATASPDASSSEVRLAGVAVPGSVVDVDDDTQLGLTGTYMVSDSFGIGLLAATPFSHDVSAIGIGVADVATVKHLPPTLTLQYFPFDSDSAWQPYIGAGINYTTFFSEKTSGELNGALGDSSISLDDSFGLALEAGVDYAINDKWLVNASLWRLDLDTEATIDSPVAQVTVDVEIDPWVYMLGLGYKF</sequence>
<dbReference type="PANTHER" id="PTHR36920:SF1">
    <property type="entry name" value="OUTER MEMBRANE PROTEIN W"/>
    <property type="match status" value="1"/>
</dbReference>
<dbReference type="AlphaFoldDB" id="A0A395JLB5"/>
<evidence type="ECO:0000313" key="3">
    <source>
        <dbReference type="Proteomes" id="UP000253083"/>
    </source>
</evidence>
<dbReference type="PANTHER" id="PTHR36920">
    <property type="match status" value="1"/>
</dbReference>
<reference evidence="2 3" key="1">
    <citation type="submission" date="2018-06" db="EMBL/GenBank/DDBJ databases">
        <title>Genomic Encyclopedia of Type Strains, Phase IV (KMG-IV): sequencing the most valuable type-strain genomes for metagenomic binning, comparative biology and taxonomic classification.</title>
        <authorList>
            <person name="Goeker M."/>
        </authorList>
    </citation>
    <scope>NUCLEOTIDE SEQUENCE [LARGE SCALE GENOMIC DNA]</scope>
    <source>
        <strain evidence="2 3">DSM 24032</strain>
    </source>
</reference>
<accession>A0A395JLB5</accession>
<dbReference type="OrthoDB" id="9807574at2"/>
<evidence type="ECO:0000256" key="1">
    <source>
        <dbReference type="SAM" id="SignalP"/>
    </source>
</evidence>
<dbReference type="InterPro" id="IPR000758">
    <property type="entry name" value="Enterovir_OMP"/>
</dbReference>
<name>A0A395JLB5_9GAMM</name>
<dbReference type="RefSeq" id="WP_113954000.1">
    <property type="nucleotide sequence ID" value="NZ_QNRT01000002.1"/>
</dbReference>
<dbReference type="InterPro" id="IPR011250">
    <property type="entry name" value="OMP/PagP_B-barrel"/>
</dbReference>
<dbReference type="Proteomes" id="UP000253083">
    <property type="component" value="Unassembled WGS sequence"/>
</dbReference>
<proteinExistence type="predicted"/>
<dbReference type="Pfam" id="PF03922">
    <property type="entry name" value="OmpW"/>
    <property type="match status" value="1"/>
</dbReference>
<dbReference type="FunCoup" id="A0A395JLB5">
    <property type="interactions" value="58"/>
</dbReference>
<comment type="caution">
    <text evidence="2">The sequence shown here is derived from an EMBL/GenBank/DDBJ whole genome shotgun (WGS) entry which is preliminary data.</text>
</comment>